<keyword evidence="1" id="KW-1133">Transmembrane helix</keyword>
<dbReference type="RefSeq" id="WP_152355281.1">
    <property type="nucleotide sequence ID" value="NZ_JBHLXF010000010.1"/>
</dbReference>
<name>A0A6A2V985_9BIFI</name>
<feature type="domain" description="Predicted membrane protein YciQ-like C-terminal" evidence="2">
    <location>
        <begin position="294"/>
        <end position="459"/>
    </location>
</feature>
<dbReference type="Proteomes" id="UP000440041">
    <property type="component" value="Unassembled WGS sequence"/>
</dbReference>
<evidence type="ECO:0000313" key="4">
    <source>
        <dbReference type="Proteomes" id="UP000440041"/>
    </source>
</evidence>
<evidence type="ECO:0000313" key="3">
    <source>
        <dbReference type="EMBL" id="KAB8299598.1"/>
    </source>
</evidence>
<protein>
    <recommendedName>
        <fullName evidence="2">Predicted membrane protein YciQ-like C-terminal domain-containing protein</fullName>
    </recommendedName>
</protein>
<dbReference type="EMBL" id="WBSO01000003">
    <property type="protein sequence ID" value="KAB8299598.1"/>
    <property type="molecule type" value="Genomic_DNA"/>
</dbReference>
<sequence length="504" mass="53536">MNTVDASGRSDHTLDWLSAMPLPHMLEHHRVLRGVLAGITVLALSIALMLYMMGARFRSDVLRAVSSAAPPILSAGELNLLALCVVLAVAGLVSMVAAALSARVVKSIGYWRQEPDISPASAAWIRGMMNGRDWSSVLPRALAASVLSLASKGAIALLPGNVARNVAAGMVGNQQGGCTGGVIAGAYGNLRASVAFADVPGAQVAGALSGQTFTPVQASVPAMADPQTPATAVPGPAVVVTPSPYDPADSETFPGKTTPDPIRRVADGWLGFAGPEGSVTTIVILPGAHDPQLGLYDSEMAALDILERVAQHKGVAMFDTSQMRETYRNWGDGTQALTGFSDRMRLEFCGLHATHRVGRLALVCGLVLFPVSFVALAVLMSQGLIALFPSVMMVLALTMLLGTNRYGFTYTGRYYATQVNGLAAYLEDFGEFKDRDIPDLKLWNRYLVFAAAFGIANKALWRGRDTIPIVIDEQEFEDQFSFVGMALDAGVDHAITLLNWLFGD</sequence>
<keyword evidence="1" id="KW-0472">Membrane</keyword>
<feature type="transmembrane region" description="Helical" evidence="1">
    <location>
        <begin position="31"/>
        <end position="53"/>
    </location>
</feature>
<comment type="caution">
    <text evidence="3">The sequence shown here is derived from an EMBL/GenBank/DDBJ whole genome shotgun (WGS) entry which is preliminary data.</text>
</comment>
<proteinExistence type="predicted"/>
<dbReference type="AlphaFoldDB" id="A0A6A2V985"/>
<evidence type="ECO:0000259" key="2">
    <source>
        <dbReference type="Pfam" id="PF20990"/>
    </source>
</evidence>
<keyword evidence="4" id="KW-1185">Reference proteome</keyword>
<accession>A0A6A2V985</accession>
<dbReference type="OrthoDB" id="3223373at2"/>
<reference evidence="3 4" key="1">
    <citation type="submission" date="2019-09" db="EMBL/GenBank/DDBJ databases">
        <title>Characterization of the phylogenetic diversity of two novel species belonging to the genus Bifidobacterium: Bifidobacterium cebidarum sp. nov. and Bifidobacterium leontopitheci sp. nov.</title>
        <authorList>
            <person name="Lugli G.A."/>
            <person name="Duranti S."/>
            <person name="Milani C."/>
            <person name="Turroni F."/>
            <person name="Ventura M."/>
        </authorList>
    </citation>
    <scope>NUCLEOTIDE SEQUENCE [LARGE SCALE GENOMIC DNA]</scope>
    <source>
        <strain evidence="3 4">DSM 100238</strain>
    </source>
</reference>
<dbReference type="InterPro" id="IPR048389">
    <property type="entry name" value="YciQ-like_C"/>
</dbReference>
<keyword evidence="1" id="KW-0812">Transmembrane</keyword>
<feature type="transmembrane region" description="Helical" evidence="1">
    <location>
        <begin position="80"/>
        <end position="102"/>
    </location>
</feature>
<feature type="transmembrane region" description="Helical" evidence="1">
    <location>
        <begin position="360"/>
        <end position="379"/>
    </location>
</feature>
<feature type="transmembrane region" description="Helical" evidence="1">
    <location>
        <begin position="385"/>
        <end position="403"/>
    </location>
</feature>
<gene>
    <name evidence="3" type="ORF">DSM100238_0632</name>
</gene>
<dbReference type="Pfam" id="PF20990">
    <property type="entry name" value="DUF2207_C"/>
    <property type="match status" value="1"/>
</dbReference>
<evidence type="ECO:0000256" key="1">
    <source>
        <dbReference type="SAM" id="Phobius"/>
    </source>
</evidence>
<organism evidence="3 4">
    <name type="scientific">Bifidobacterium apri</name>
    <dbReference type="NCBI Taxonomy" id="1769423"/>
    <lineage>
        <taxon>Bacteria</taxon>
        <taxon>Bacillati</taxon>
        <taxon>Actinomycetota</taxon>
        <taxon>Actinomycetes</taxon>
        <taxon>Bifidobacteriales</taxon>
        <taxon>Bifidobacteriaceae</taxon>
        <taxon>Bifidobacterium</taxon>
    </lineage>
</organism>